<sequence>MVTESKQKLALAIIDFLNKSCIDGTLGADEKESIEVATQCIADAFKVDPEDQAAINDALGGGQSLVSIYSVFEQMKGKKAASKPAAAPTPVVGPKQPTDAEKAEADALKSKGNAAIQAKDYKAAVDFYSQALKIIPAHPVYLSNRAAAYSSLNDFDNAIKDAELAVDTDPTYSKAWSRLGHARFSKGDHRGAMEAYKAGIDAEGNGGTQLLKIGYETAKKKVEAEEALQTPRGGAAGPGGDDFDLSSILNNPALANNPMLEAAKNIDPNELKNMMNNPMIQNMMNSMLGGGPNGGLDPSKLMAMAEKFLGGGGPGGPAAGR</sequence>
<evidence type="ECO:0000256" key="4">
    <source>
        <dbReference type="PROSITE-ProRule" id="PRU00339"/>
    </source>
</evidence>
<dbReference type="GO" id="GO:0006620">
    <property type="term" value="P:post-translational protein targeting to endoplasmic reticulum membrane"/>
    <property type="evidence" value="ECO:0007669"/>
    <property type="project" value="TreeGrafter"/>
</dbReference>
<dbReference type="AlphaFoldDB" id="U4LL77"/>
<keyword evidence="2" id="KW-0677">Repeat</keyword>
<dbReference type="Proteomes" id="UP000018144">
    <property type="component" value="Unassembled WGS sequence"/>
</dbReference>
<dbReference type="FunFam" id="1.20.5.420:FF:000005">
    <property type="entry name" value="Hsc70 cochaperone (SGT), putative"/>
    <property type="match status" value="1"/>
</dbReference>
<feature type="repeat" description="TPR" evidence="4">
    <location>
        <begin position="173"/>
        <end position="206"/>
    </location>
</feature>
<dbReference type="GO" id="GO:0016020">
    <property type="term" value="C:membrane"/>
    <property type="evidence" value="ECO:0007669"/>
    <property type="project" value="TreeGrafter"/>
</dbReference>
<keyword evidence="3 4" id="KW-0802">TPR repeat</keyword>
<dbReference type="GO" id="GO:0060090">
    <property type="term" value="F:molecular adaptor activity"/>
    <property type="evidence" value="ECO:0007669"/>
    <property type="project" value="TreeGrafter"/>
</dbReference>
<dbReference type="PANTHER" id="PTHR45831">
    <property type="entry name" value="LD24721P"/>
    <property type="match status" value="1"/>
</dbReference>
<dbReference type="InterPro" id="IPR047150">
    <property type="entry name" value="SGT"/>
</dbReference>
<keyword evidence="8" id="KW-1185">Reference proteome</keyword>
<evidence type="ECO:0000313" key="7">
    <source>
        <dbReference type="EMBL" id="CCX30120.1"/>
    </source>
</evidence>
<accession>U4LL77</accession>
<reference evidence="7 8" key="1">
    <citation type="journal article" date="2013" name="PLoS Genet.">
        <title>The genome and development-dependent transcriptomes of Pyronema confluens: a window into fungal evolution.</title>
        <authorList>
            <person name="Traeger S."/>
            <person name="Altegoer F."/>
            <person name="Freitag M."/>
            <person name="Gabaldon T."/>
            <person name="Kempken F."/>
            <person name="Kumar A."/>
            <person name="Marcet-Houben M."/>
            <person name="Poggeler S."/>
            <person name="Stajich J.E."/>
            <person name="Nowrousian M."/>
        </authorList>
    </citation>
    <scope>NUCLEOTIDE SEQUENCE [LARGE SCALE GENOMIC DNA]</scope>
    <source>
        <strain evidence="8">CBS 100304</strain>
        <tissue evidence="7">Vegetative mycelium</tissue>
    </source>
</reference>
<feature type="domain" description="SGTA homodimerisation" evidence="6">
    <location>
        <begin position="5"/>
        <end position="70"/>
    </location>
</feature>
<comment type="similarity">
    <text evidence="1">Belongs to the SGT family.</text>
</comment>
<dbReference type="OrthoDB" id="2335338at2759"/>
<protein>
    <submittedName>
        <fullName evidence="7">Similar to Small glutamine-rich tetratricopeptide repeat-containing protein 2 acc. no. O13797</fullName>
    </submittedName>
</protein>
<dbReference type="Gene3D" id="1.25.40.10">
    <property type="entry name" value="Tetratricopeptide repeat domain"/>
    <property type="match status" value="1"/>
</dbReference>
<evidence type="ECO:0000256" key="3">
    <source>
        <dbReference type="ARBA" id="ARBA00022803"/>
    </source>
</evidence>
<dbReference type="Pfam" id="PF16546">
    <property type="entry name" value="SGTA_dimer"/>
    <property type="match status" value="1"/>
</dbReference>
<organism evidence="7 8">
    <name type="scientific">Pyronema omphalodes (strain CBS 100304)</name>
    <name type="common">Pyronema confluens</name>
    <dbReference type="NCBI Taxonomy" id="1076935"/>
    <lineage>
        <taxon>Eukaryota</taxon>
        <taxon>Fungi</taxon>
        <taxon>Dikarya</taxon>
        <taxon>Ascomycota</taxon>
        <taxon>Pezizomycotina</taxon>
        <taxon>Pezizomycetes</taxon>
        <taxon>Pezizales</taxon>
        <taxon>Pyronemataceae</taxon>
        <taxon>Pyronema</taxon>
    </lineage>
</organism>
<gene>
    <name evidence="7" type="ORF">PCON_08146</name>
</gene>
<dbReference type="SMART" id="SM00028">
    <property type="entry name" value="TPR"/>
    <property type="match status" value="3"/>
</dbReference>
<dbReference type="Pfam" id="PF13181">
    <property type="entry name" value="TPR_8"/>
    <property type="match status" value="3"/>
</dbReference>
<evidence type="ECO:0000256" key="5">
    <source>
        <dbReference type="SAM" id="MobiDB-lite"/>
    </source>
</evidence>
<dbReference type="FunFam" id="1.25.40.10:FF:000207">
    <property type="entry name" value="Small glutamine-rich tetratricopeptide repeat-containing protein"/>
    <property type="match status" value="1"/>
</dbReference>
<dbReference type="PANTHER" id="PTHR45831:SF2">
    <property type="entry name" value="LD24721P"/>
    <property type="match status" value="1"/>
</dbReference>
<dbReference type="InterPro" id="IPR019734">
    <property type="entry name" value="TPR_rpt"/>
</dbReference>
<dbReference type="Gene3D" id="1.20.5.420">
    <property type="entry name" value="Immunoglobulin FC, subunit C"/>
    <property type="match status" value="1"/>
</dbReference>
<dbReference type="PROSITE" id="PS50005">
    <property type="entry name" value="TPR"/>
    <property type="match status" value="2"/>
</dbReference>
<dbReference type="EMBL" id="HF935418">
    <property type="protein sequence ID" value="CCX30120.1"/>
    <property type="molecule type" value="Genomic_DNA"/>
</dbReference>
<dbReference type="eggNOG" id="KOG0553">
    <property type="taxonomic scope" value="Eukaryota"/>
</dbReference>
<dbReference type="GO" id="GO:0072380">
    <property type="term" value="C:TRC complex"/>
    <property type="evidence" value="ECO:0007669"/>
    <property type="project" value="TreeGrafter"/>
</dbReference>
<evidence type="ECO:0000259" key="6">
    <source>
        <dbReference type="Pfam" id="PF16546"/>
    </source>
</evidence>
<evidence type="ECO:0000256" key="2">
    <source>
        <dbReference type="ARBA" id="ARBA00022737"/>
    </source>
</evidence>
<dbReference type="InterPro" id="IPR011990">
    <property type="entry name" value="TPR-like_helical_dom_sf"/>
</dbReference>
<dbReference type="SUPFAM" id="SSF48452">
    <property type="entry name" value="TPR-like"/>
    <property type="match status" value="1"/>
</dbReference>
<feature type="region of interest" description="Disordered" evidence="5">
    <location>
        <begin position="81"/>
        <end position="101"/>
    </location>
</feature>
<proteinExistence type="inferred from homology"/>
<evidence type="ECO:0000313" key="8">
    <source>
        <dbReference type="Proteomes" id="UP000018144"/>
    </source>
</evidence>
<dbReference type="OMA" id="DMARNMM"/>
<dbReference type="STRING" id="1076935.U4LL77"/>
<evidence type="ECO:0000256" key="1">
    <source>
        <dbReference type="ARBA" id="ARBA00008175"/>
    </source>
</evidence>
<feature type="repeat" description="TPR" evidence="4">
    <location>
        <begin position="105"/>
        <end position="138"/>
    </location>
</feature>
<name>U4LL77_PYROM</name>
<dbReference type="InterPro" id="IPR032374">
    <property type="entry name" value="SGTA_dimer"/>
</dbReference>